<protein>
    <submittedName>
        <fullName evidence="2">Uncharacterized protein</fullName>
    </submittedName>
</protein>
<evidence type="ECO:0000256" key="1">
    <source>
        <dbReference type="SAM" id="Phobius"/>
    </source>
</evidence>
<dbReference type="AlphaFoldDB" id="A0A1M6QXV9"/>
<organism evidence="2 3">
    <name type="scientific">Paraburkholderia terricola</name>
    <dbReference type="NCBI Taxonomy" id="169427"/>
    <lineage>
        <taxon>Bacteria</taxon>
        <taxon>Pseudomonadati</taxon>
        <taxon>Pseudomonadota</taxon>
        <taxon>Betaproteobacteria</taxon>
        <taxon>Burkholderiales</taxon>
        <taxon>Burkholderiaceae</taxon>
        <taxon>Paraburkholderia</taxon>
    </lineage>
</organism>
<sequence length="117" mass="12437">MLGHDCPTTGALVLIGPDGAIEMSIIGAEPEQSDLLADGLDQLSARLRLHAKRRPLRNKIRGAASIAALTALAFSTLAFVNSIAWIDAALSIAAQITAAWLAQPDKRTHLYPPTDQK</sequence>
<keyword evidence="1" id="KW-0472">Membrane</keyword>
<dbReference type="STRING" id="169427.SAMN05192548_10173"/>
<dbReference type="Proteomes" id="UP000184395">
    <property type="component" value="Unassembled WGS sequence"/>
</dbReference>
<gene>
    <name evidence="2" type="ORF">SAMN05192548_10173</name>
</gene>
<keyword evidence="1" id="KW-1133">Transmembrane helix</keyword>
<reference evidence="2 3" key="1">
    <citation type="submission" date="2016-11" db="EMBL/GenBank/DDBJ databases">
        <authorList>
            <person name="Jaros S."/>
            <person name="Januszkiewicz K."/>
            <person name="Wedrychowicz H."/>
        </authorList>
    </citation>
    <scope>NUCLEOTIDE SEQUENCE [LARGE SCALE GENOMIC DNA]</scope>
    <source>
        <strain evidence="2 3">LMG 20594</strain>
    </source>
</reference>
<proteinExistence type="predicted"/>
<dbReference type="EMBL" id="FRAB01000017">
    <property type="protein sequence ID" value="SHK24963.1"/>
    <property type="molecule type" value="Genomic_DNA"/>
</dbReference>
<accession>A0A1M6QXV9</accession>
<feature type="transmembrane region" description="Helical" evidence="1">
    <location>
        <begin position="60"/>
        <end position="77"/>
    </location>
</feature>
<evidence type="ECO:0000313" key="3">
    <source>
        <dbReference type="Proteomes" id="UP000184395"/>
    </source>
</evidence>
<name>A0A1M6QXV9_9BURK</name>
<evidence type="ECO:0000313" key="2">
    <source>
        <dbReference type="EMBL" id="SHK24963.1"/>
    </source>
</evidence>
<keyword evidence="1" id="KW-0812">Transmembrane</keyword>